<organism evidence="3 4">
    <name type="scientific">Brasilonema bromeliae SPC951</name>
    <dbReference type="NCBI Taxonomy" id="385972"/>
    <lineage>
        <taxon>Bacteria</taxon>
        <taxon>Bacillati</taxon>
        <taxon>Cyanobacteriota</taxon>
        <taxon>Cyanophyceae</taxon>
        <taxon>Nostocales</taxon>
        <taxon>Scytonemataceae</taxon>
        <taxon>Brasilonema</taxon>
        <taxon>Bromeliae group (in: Brasilonema)</taxon>
    </lineage>
</organism>
<dbReference type="Gene3D" id="3.30.428.70">
    <property type="match status" value="1"/>
</dbReference>
<dbReference type="InterPro" id="IPR045759">
    <property type="entry name" value="Ap4A_phos1/2_N"/>
</dbReference>
<dbReference type="PIRSF" id="PIRSF000846">
    <property type="entry name" value="ATP_adenylyltr"/>
    <property type="match status" value="1"/>
</dbReference>
<dbReference type="SUPFAM" id="SSF54197">
    <property type="entry name" value="HIT-like"/>
    <property type="match status" value="1"/>
</dbReference>
<dbReference type="Pfam" id="PF19327">
    <property type="entry name" value="Ap4A_phos_N"/>
    <property type="match status" value="1"/>
</dbReference>
<sequence>MPEEKQTIHEEILLKPGTLWKRVKEQTEYALQCGALLTIPTEFEFIEQDGVRFLVRVLSNLVRKEAVKQKQQTQTSSGQEFNPFLPYEEDLFVAEISQTHVCILNKFNVTDYHLLLITRAFEEQETLLTLQDFAAMWACLAEFDGLVFYNAGKIAGASQRHKHLQLVPLPLIPNGLQIPVEPLFAFAEFQDCVATIPQLPFVHAFTKLDPLSVQSPLKAAEVTLSQYRTLLHAVGLENSGKQSGAYNLLATREWMLIVPRSAESSSASPDRRSRAAGIGGATQTLSHESFESIAVNSLGFAGSLFVRNEQQMQILKDVGPMTLLQKVAVATK</sequence>
<accession>A0ABX1P3W2</accession>
<proteinExistence type="predicted"/>
<keyword evidence="4" id="KW-1185">Reference proteome</keyword>
<dbReference type="PANTHER" id="PTHR38420:SF1">
    <property type="entry name" value="PUTATIVE (AFU_ORTHOLOGUE AFUA_5G14690)-RELATED"/>
    <property type="match status" value="1"/>
</dbReference>
<dbReference type="EMBL" id="QMEB01000030">
    <property type="protein sequence ID" value="NMG19050.1"/>
    <property type="molecule type" value="Genomic_DNA"/>
</dbReference>
<evidence type="ECO:0000313" key="4">
    <source>
        <dbReference type="Proteomes" id="UP000718564"/>
    </source>
</evidence>
<dbReference type="RefSeq" id="WP_169154332.1">
    <property type="nucleotide sequence ID" value="NZ_CAWPJE010000394.1"/>
</dbReference>
<gene>
    <name evidence="3" type="ORF">DP116_06160</name>
</gene>
<feature type="domain" description="Ap4A phosphorylase 1/2 N-terminal" evidence="2">
    <location>
        <begin position="10"/>
        <end position="185"/>
    </location>
</feature>
<dbReference type="Proteomes" id="UP000718564">
    <property type="component" value="Unassembled WGS sequence"/>
</dbReference>
<evidence type="ECO:0000259" key="1">
    <source>
        <dbReference type="Pfam" id="PF09830"/>
    </source>
</evidence>
<dbReference type="Pfam" id="PF09830">
    <property type="entry name" value="ATP_transf"/>
    <property type="match status" value="1"/>
</dbReference>
<protein>
    <submittedName>
        <fullName evidence="3">Phosphorylase</fullName>
    </submittedName>
</protein>
<dbReference type="InterPro" id="IPR043171">
    <property type="entry name" value="Ap4A_phos1/2-like"/>
</dbReference>
<dbReference type="InterPro" id="IPR019200">
    <property type="entry name" value="ATP_adenylylTrfase_C"/>
</dbReference>
<dbReference type="PANTHER" id="PTHR38420">
    <property type="entry name" value="AP-4-A PHOSPHORYLASE II"/>
    <property type="match status" value="1"/>
</dbReference>
<dbReference type="InterPro" id="IPR036265">
    <property type="entry name" value="HIT-like_sf"/>
</dbReference>
<name>A0ABX1P3W2_9CYAN</name>
<reference evidence="3 4" key="1">
    <citation type="submission" date="2018-06" db="EMBL/GenBank/DDBJ databases">
        <title>Comparative genomics of Brasilonema spp. strains.</title>
        <authorList>
            <person name="Alvarenga D.O."/>
            <person name="Fiore M.F."/>
            <person name="Varani A.M."/>
        </authorList>
    </citation>
    <scope>NUCLEOTIDE SEQUENCE [LARGE SCALE GENOMIC DNA]</scope>
    <source>
        <strain evidence="3 4">SPC951</strain>
    </source>
</reference>
<comment type="caution">
    <text evidence="3">The sequence shown here is derived from an EMBL/GenBank/DDBJ whole genome shotgun (WGS) entry which is preliminary data.</text>
</comment>
<dbReference type="InterPro" id="IPR009163">
    <property type="entry name" value="Ap4A_phos1/2"/>
</dbReference>
<evidence type="ECO:0000259" key="2">
    <source>
        <dbReference type="Pfam" id="PF19327"/>
    </source>
</evidence>
<evidence type="ECO:0000313" key="3">
    <source>
        <dbReference type="EMBL" id="NMG19050.1"/>
    </source>
</evidence>
<feature type="domain" description="ATP adenylyltransferase C-terminal" evidence="1">
    <location>
        <begin position="197"/>
        <end position="329"/>
    </location>
</feature>